<keyword evidence="1" id="KW-0285">Flavoprotein</keyword>
<evidence type="ECO:0000256" key="2">
    <source>
        <dbReference type="ARBA" id="ARBA00022643"/>
    </source>
</evidence>
<dbReference type="InterPro" id="IPR029479">
    <property type="entry name" value="Nitroreductase"/>
</dbReference>
<dbReference type="RefSeq" id="WP_108847141.1">
    <property type="nucleotide sequence ID" value="NZ_CP015449.1"/>
</dbReference>
<protein>
    <submittedName>
        <fullName evidence="5">Nitroreductase</fullName>
    </submittedName>
</protein>
<dbReference type="GO" id="GO:0016491">
    <property type="term" value="F:oxidoreductase activity"/>
    <property type="evidence" value="ECO:0007669"/>
    <property type="project" value="UniProtKB-KW"/>
</dbReference>
<dbReference type="CDD" id="cd02136">
    <property type="entry name" value="PnbA_NfnB-like"/>
    <property type="match status" value="1"/>
</dbReference>
<dbReference type="Gene3D" id="3.40.109.10">
    <property type="entry name" value="NADH Oxidase"/>
    <property type="match status" value="1"/>
</dbReference>
<dbReference type="SUPFAM" id="SSF55469">
    <property type="entry name" value="FMN-dependent nitroreductase-like"/>
    <property type="match status" value="1"/>
</dbReference>
<sequence>MTDSASIAPATLDAAATLERILDDRYSCRGFTSEPVPEETIEQILRMAQRTASWCNSQAWQVDLVTGDATAAFSKHLTEHVLANDMRSDFPAPERYDGVYGDRRRASGYGLYTALGIERSDQEARLRQMLENYRFFGAPHVAVITSDAGLGTYGAVDCGGYVSTFLAAATSLGVATCAQAAIALYSDAVREHLSIPDDRLIVCGIAFGYPDENHPANTFRAERADLGDVVRRHG</sequence>
<name>A0A2S1R6K7_9ACTN</name>
<reference evidence="5 6" key="1">
    <citation type="submission" date="2016-04" db="EMBL/GenBank/DDBJ databases">
        <title>Complete genome sequence of Dietzia lutea YIM 80766T, a strain isolated from desert soil in Egypt.</title>
        <authorList>
            <person name="Zhao J."/>
            <person name="Hu B."/>
            <person name="Geng S."/>
            <person name="Nie Y."/>
            <person name="Tang Y."/>
        </authorList>
    </citation>
    <scope>NUCLEOTIDE SEQUENCE [LARGE SCALE GENOMIC DNA]</scope>
    <source>
        <strain evidence="5 6">YIM 80766</strain>
    </source>
</reference>
<organism evidence="5 6">
    <name type="scientific">Dietzia lutea</name>
    <dbReference type="NCBI Taxonomy" id="546160"/>
    <lineage>
        <taxon>Bacteria</taxon>
        <taxon>Bacillati</taxon>
        <taxon>Actinomycetota</taxon>
        <taxon>Actinomycetes</taxon>
        <taxon>Mycobacteriales</taxon>
        <taxon>Dietziaceae</taxon>
        <taxon>Dietzia</taxon>
    </lineage>
</organism>
<dbReference type="InterPro" id="IPR050627">
    <property type="entry name" value="Nitroreductase/BluB"/>
</dbReference>
<evidence type="ECO:0000256" key="1">
    <source>
        <dbReference type="ARBA" id="ARBA00022630"/>
    </source>
</evidence>
<dbReference type="OrthoDB" id="9798230at2"/>
<dbReference type="EMBL" id="CP015449">
    <property type="protein sequence ID" value="AWH91881.1"/>
    <property type="molecule type" value="Genomic_DNA"/>
</dbReference>
<evidence type="ECO:0000259" key="4">
    <source>
        <dbReference type="Pfam" id="PF00881"/>
    </source>
</evidence>
<feature type="domain" description="Nitroreductase" evidence="4">
    <location>
        <begin position="24"/>
        <end position="209"/>
    </location>
</feature>
<accession>A0A2S1R6K7</accession>
<evidence type="ECO:0000256" key="3">
    <source>
        <dbReference type="ARBA" id="ARBA00023002"/>
    </source>
</evidence>
<dbReference type="Pfam" id="PF00881">
    <property type="entry name" value="Nitroreductase"/>
    <property type="match status" value="1"/>
</dbReference>
<dbReference type="PANTHER" id="PTHR23026">
    <property type="entry name" value="NADPH NITROREDUCTASE"/>
    <property type="match status" value="1"/>
</dbReference>
<keyword evidence="2" id="KW-0288">FMN</keyword>
<dbReference type="AlphaFoldDB" id="A0A2S1R6K7"/>
<evidence type="ECO:0000313" key="6">
    <source>
        <dbReference type="Proteomes" id="UP000244928"/>
    </source>
</evidence>
<keyword evidence="6" id="KW-1185">Reference proteome</keyword>
<dbReference type="PANTHER" id="PTHR23026:SF90">
    <property type="entry name" value="IODOTYROSINE DEIODINASE 1"/>
    <property type="match status" value="1"/>
</dbReference>
<evidence type="ECO:0000313" key="5">
    <source>
        <dbReference type="EMBL" id="AWH91881.1"/>
    </source>
</evidence>
<dbReference type="InterPro" id="IPR000415">
    <property type="entry name" value="Nitroreductase-like"/>
</dbReference>
<gene>
    <name evidence="5" type="ORF">A6035_06585</name>
</gene>
<keyword evidence="3" id="KW-0560">Oxidoreductase</keyword>
<proteinExistence type="predicted"/>
<dbReference type="KEGG" id="dlu:A6035_06585"/>
<dbReference type="Proteomes" id="UP000244928">
    <property type="component" value="Chromosome"/>
</dbReference>